<comment type="catalytic activity">
    <reaction evidence="2">
        <text>a 3'-end 2',3'-cyclophospho-ribonucleotide-RNA + H2O = a 3'-end 2'-phospho-ribonucleotide-RNA + H(+)</text>
        <dbReference type="Rhea" id="RHEA:11828"/>
        <dbReference type="Rhea" id="RHEA-COMP:10464"/>
        <dbReference type="Rhea" id="RHEA-COMP:17353"/>
        <dbReference type="ChEBI" id="CHEBI:15377"/>
        <dbReference type="ChEBI" id="CHEBI:15378"/>
        <dbReference type="ChEBI" id="CHEBI:83064"/>
        <dbReference type="ChEBI" id="CHEBI:173113"/>
        <dbReference type="EC" id="3.1.4.58"/>
    </reaction>
</comment>
<evidence type="ECO:0000259" key="3">
    <source>
        <dbReference type="Pfam" id="PF02834"/>
    </source>
</evidence>
<proteinExistence type="inferred from homology"/>
<dbReference type="Proteomes" id="UP001431634">
    <property type="component" value="Unassembled WGS sequence"/>
</dbReference>
<dbReference type="InterPro" id="IPR004175">
    <property type="entry name" value="RNA_CPDase"/>
</dbReference>
<dbReference type="RefSeq" id="WP_281447191.1">
    <property type="nucleotide sequence ID" value="NZ_JASBAO010000001.1"/>
</dbReference>
<comment type="function">
    <text evidence="2">Hydrolyzes RNA 2',3'-cyclic phosphodiester to an RNA 2'-phosphomonoester.</text>
</comment>
<evidence type="ECO:0000256" key="2">
    <source>
        <dbReference type="HAMAP-Rule" id="MF_01940"/>
    </source>
</evidence>
<sequence>MRIFIGLSFPDPVNSALATLRGSLPFINWNDPDTYHLTLCFVGEIKNYNLLNELDLALEKIKVPSFDIHLEGVNYFMSPNQSMTFGVLLRPSDPLLHLKKKIEHVVRSLDIPIGKQKLVPHITLAKGTGLTEEQIGNWLHTYNLFKISPITIQQFSLFSSYPKQDGPCYITESDYILSK</sequence>
<evidence type="ECO:0000313" key="5">
    <source>
        <dbReference type="Proteomes" id="UP001431634"/>
    </source>
</evidence>
<dbReference type="HAMAP" id="MF_01940">
    <property type="entry name" value="RNA_CPDase"/>
    <property type="match status" value="1"/>
</dbReference>
<dbReference type="NCBIfam" id="TIGR02258">
    <property type="entry name" value="2_5_ligase"/>
    <property type="match status" value="1"/>
</dbReference>
<reference evidence="4" key="1">
    <citation type="submission" date="2023-05" db="EMBL/GenBank/DDBJ databases">
        <title>Whole genome sequence of Commensalibacter sp.</title>
        <authorList>
            <person name="Charoenyingcharoen P."/>
            <person name="Yukphan P."/>
        </authorList>
    </citation>
    <scope>NUCLEOTIDE SEQUENCE</scope>
    <source>
        <strain evidence="4">TBRC 16381</strain>
    </source>
</reference>
<dbReference type="Gene3D" id="3.90.1140.10">
    <property type="entry name" value="Cyclic phosphodiesterase"/>
    <property type="match status" value="1"/>
</dbReference>
<organism evidence="4 5">
    <name type="scientific">Commensalibacter oyaizuii</name>
    <dbReference type="NCBI Taxonomy" id="3043873"/>
    <lineage>
        <taxon>Bacteria</taxon>
        <taxon>Pseudomonadati</taxon>
        <taxon>Pseudomonadota</taxon>
        <taxon>Alphaproteobacteria</taxon>
        <taxon>Acetobacterales</taxon>
        <taxon>Acetobacteraceae</taxon>
    </lineage>
</organism>
<dbReference type="EMBL" id="JASBAO010000001">
    <property type="protein sequence ID" value="MDI2090032.1"/>
    <property type="molecule type" value="Genomic_DNA"/>
</dbReference>
<evidence type="ECO:0000256" key="1">
    <source>
        <dbReference type="ARBA" id="ARBA00022801"/>
    </source>
</evidence>
<feature type="active site" description="Proton donor" evidence="2">
    <location>
        <position position="36"/>
    </location>
</feature>
<dbReference type="EC" id="3.1.4.58" evidence="2"/>
<protein>
    <recommendedName>
        <fullName evidence="2">RNA 2',3'-cyclic phosphodiesterase</fullName>
        <shortName evidence="2">RNA 2',3'-CPDase</shortName>
        <ecNumber evidence="2">3.1.4.58</ecNumber>
    </recommendedName>
</protein>
<comment type="caution">
    <text evidence="4">The sequence shown here is derived from an EMBL/GenBank/DDBJ whole genome shotgun (WGS) entry which is preliminary data.</text>
</comment>
<keyword evidence="5" id="KW-1185">Reference proteome</keyword>
<keyword evidence="1 2" id="KW-0378">Hydrolase</keyword>
<dbReference type="PANTHER" id="PTHR35561:SF1">
    <property type="entry name" value="RNA 2',3'-CYCLIC PHOSPHODIESTERASE"/>
    <property type="match status" value="1"/>
</dbReference>
<accession>A0ABT6PYU0</accession>
<feature type="short sequence motif" description="HXTX 2" evidence="2">
    <location>
        <begin position="121"/>
        <end position="124"/>
    </location>
</feature>
<name>A0ABT6PYU0_9PROT</name>
<dbReference type="PANTHER" id="PTHR35561">
    <property type="entry name" value="RNA 2',3'-CYCLIC PHOSPHODIESTERASE"/>
    <property type="match status" value="1"/>
</dbReference>
<gene>
    <name evidence="4" type="primary">thpR</name>
    <name evidence="4" type="ORF">QJV27_01330</name>
</gene>
<dbReference type="SUPFAM" id="SSF55144">
    <property type="entry name" value="LigT-like"/>
    <property type="match status" value="1"/>
</dbReference>
<feature type="active site" description="Proton acceptor" evidence="2">
    <location>
        <position position="121"/>
    </location>
</feature>
<evidence type="ECO:0000313" key="4">
    <source>
        <dbReference type="EMBL" id="MDI2090032.1"/>
    </source>
</evidence>
<comment type="similarity">
    <text evidence="2">Belongs to the 2H phosphoesterase superfamily. ThpR family.</text>
</comment>
<dbReference type="InterPro" id="IPR009097">
    <property type="entry name" value="Cyclic_Pdiesterase"/>
</dbReference>
<feature type="short sequence motif" description="HXTX 1" evidence="2">
    <location>
        <begin position="36"/>
        <end position="39"/>
    </location>
</feature>
<dbReference type="Pfam" id="PF02834">
    <property type="entry name" value="LigT_PEase"/>
    <property type="match status" value="2"/>
</dbReference>
<feature type="domain" description="Phosphoesterase HXTX" evidence="3">
    <location>
        <begin position="93"/>
        <end position="169"/>
    </location>
</feature>
<feature type="domain" description="Phosphoesterase HXTX" evidence="3">
    <location>
        <begin position="10"/>
        <end position="80"/>
    </location>
</feature>
<dbReference type="InterPro" id="IPR014051">
    <property type="entry name" value="Phosphoesterase_HXTX"/>
</dbReference>